<evidence type="ECO:0000256" key="2">
    <source>
        <dbReference type="SAM" id="Phobius"/>
    </source>
</evidence>
<dbReference type="SMART" id="SM00564">
    <property type="entry name" value="PQQ"/>
    <property type="match status" value="5"/>
</dbReference>
<keyword evidence="2" id="KW-0472">Membrane</keyword>
<feature type="transmembrane region" description="Helical" evidence="2">
    <location>
        <begin position="82"/>
        <end position="100"/>
    </location>
</feature>
<dbReference type="PANTHER" id="PTHR34512:SF30">
    <property type="entry name" value="OUTER MEMBRANE PROTEIN ASSEMBLY FACTOR BAMB"/>
    <property type="match status" value="1"/>
</dbReference>
<dbReference type="Proteomes" id="UP001519291">
    <property type="component" value="Unassembled WGS sequence"/>
</dbReference>
<feature type="region of interest" description="Disordered" evidence="1">
    <location>
        <begin position="444"/>
        <end position="470"/>
    </location>
</feature>
<feature type="domain" description="Pyrrolo-quinoline quinone repeat" evidence="3">
    <location>
        <begin position="189"/>
        <end position="320"/>
    </location>
</feature>
<dbReference type="InterPro" id="IPR011047">
    <property type="entry name" value="Quinoprotein_ADH-like_sf"/>
</dbReference>
<feature type="transmembrane region" description="Helical" evidence="2">
    <location>
        <begin position="48"/>
        <end position="70"/>
    </location>
</feature>
<keyword evidence="2" id="KW-1133">Transmembrane helix</keyword>
<keyword evidence="5" id="KW-1185">Reference proteome</keyword>
<evidence type="ECO:0000256" key="1">
    <source>
        <dbReference type="SAM" id="MobiDB-lite"/>
    </source>
</evidence>
<name>A0ABS4Y255_9ACTN</name>
<dbReference type="GeneID" id="91569049"/>
<dbReference type="InterPro" id="IPR002372">
    <property type="entry name" value="PQQ_rpt_dom"/>
</dbReference>
<dbReference type="EMBL" id="JAGIOH010000001">
    <property type="protein sequence ID" value="MBP2402720.1"/>
    <property type="molecule type" value="Genomic_DNA"/>
</dbReference>
<feature type="transmembrane region" description="Helical" evidence="2">
    <location>
        <begin position="9"/>
        <end position="28"/>
    </location>
</feature>
<keyword evidence="2" id="KW-0812">Transmembrane</keyword>
<accession>A0ABS4Y255</accession>
<dbReference type="SUPFAM" id="SSF50998">
    <property type="entry name" value="Quinoprotein alcohol dehydrogenase-like"/>
    <property type="match status" value="1"/>
</dbReference>
<dbReference type="InterPro" id="IPR015943">
    <property type="entry name" value="WD40/YVTN_repeat-like_dom_sf"/>
</dbReference>
<dbReference type="Gene3D" id="2.130.10.10">
    <property type="entry name" value="YVTN repeat-like/Quinoprotein amine dehydrogenase"/>
    <property type="match status" value="2"/>
</dbReference>
<proteinExistence type="predicted"/>
<evidence type="ECO:0000259" key="3">
    <source>
        <dbReference type="Pfam" id="PF13360"/>
    </source>
</evidence>
<gene>
    <name evidence="4" type="ORF">JO379_002189</name>
</gene>
<sequence length="500" mass="53188">MSFVSVAKAVAIGLGGLLLGWGVLFIFLNMGGRSYCPGGACATGKDAALGLTITFLIVGLIALITALAVAANTESWRKRSRFAFATTGLVVGLLPGWLWHDSLIGQRVRLDWHAPTDRPEAVRGVGNWSVGSTVVRARTDGLTAYAGRDGQVRWELTAPVRESVCAMSARTSKGTGLVAFSGYLKPCTTLTLVNLSTGKSVWQQKTKGDESFPTATDGRVALADGTAVVLEEEAVRGLDAENGKQRWKRPVPRDCQAVTVEASAARLLLVEQCRKGRVGDITMRLTSLDAATGKQRWSSPLPVKSGYSSLYTLSVEPPVIALKERDERGTAAVLSFDDTGRARATVPFSGRTETLAIGNGGFKARPALTALVVGDTLVTAAKDRGDNVYVRRVSGYSLADGRPLWSKKYGSGKGYRDEVEALAVRPRGRLAVLTKTFTDGTIRPLDPRTGRQAGDIEPVSGRDDLVGRGGAELLPDADRGYVVVNQDGTDDAPPAWGASR</sequence>
<dbReference type="PANTHER" id="PTHR34512">
    <property type="entry name" value="CELL SURFACE PROTEIN"/>
    <property type="match status" value="1"/>
</dbReference>
<organism evidence="4 5">
    <name type="scientific">Streptomyces syringium</name>
    <dbReference type="NCBI Taxonomy" id="76729"/>
    <lineage>
        <taxon>Bacteria</taxon>
        <taxon>Bacillati</taxon>
        <taxon>Actinomycetota</taxon>
        <taxon>Actinomycetes</taxon>
        <taxon>Kitasatosporales</taxon>
        <taxon>Streptomycetaceae</taxon>
        <taxon>Streptomyces</taxon>
    </lineage>
</organism>
<comment type="caution">
    <text evidence="4">The sequence shown here is derived from an EMBL/GenBank/DDBJ whole genome shotgun (WGS) entry which is preliminary data.</text>
</comment>
<protein>
    <submittedName>
        <fullName evidence="4">Outer membrane protein assembly factor BamB</fullName>
    </submittedName>
</protein>
<dbReference type="RefSeq" id="WP_130877607.1">
    <property type="nucleotide sequence ID" value="NZ_JAGIOH010000001.1"/>
</dbReference>
<evidence type="ECO:0000313" key="5">
    <source>
        <dbReference type="Proteomes" id="UP001519291"/>
    </source>
</evidence>
<evidence type="ECO:0000313" key="4">
    <source>
        <dbReference type="EMBL" id="MBP2402720.1"/>
    </source>
</evidence>
<dbReference type="InterPro" id="IPR018391">
    <property type="entry name" value="PQQ_b-propeller_rpt"/>
</dbReference>
<reference evidence="4 5" key="1">
    <citation type="submission" date="2021-03" db="EMBL/GenBank/DDBJ databases">
        <title>Sequencing the genomes of 1000 actinobacteria strains.</title>
        <authorList>
            <person name="Klenk H.-P."/>
        </authorList>
    </citation>
    <scope>NUCLEOTIDE SEQUENCE [LARGE SCALE GENOMIC DNA]</scope>
    <source>
        <strain evidence="4 5">DSM 41480</strain>
    </source>
</reference>
<dbReference type="Pfam" id="PF13360">
    <property type="entry name" value="PQQ_2"/>
    <property type="match status" value="1"/>
</dbReference>